<gene>
    <name evidence="1" type="ORF">ACJRO7_032959</name>
</gene>
<dbReference type="EMBL" id="JBJKBG010000008">
    <property type="protein sequence ID" value="KAL3728290.1"/>
    <property type="molecule type" value="Genomic_DNA"/>
</dbReference>
<evidence type="ECO:0000313" key="1">
    <source>
        <dbReference type="EMBL" id="KAL3728290.1"/>
    </source>
</evidence>
<accession>A0ABD3JL84</accession>
<protein>
    <submittedName>
        <fullName evidence="1">Uncharacterized protein</fullName>
    </submittedName>
</protein>
<organism evidence="1 2">
    <name type="scientific">Eucalyptus globulus</name>
    <name type="common">Tasmanian blue gum</name>
    <dbReference type="NCBI Taxonomy" id="34317"/>
    <lineage>
        <taxon>Eukaryota</taxon>
        <taxon>Viridiplantae</taxon>
        <taxon>Streptophyta</taxon>
        <taxon>Embryophyta</taxon>
        <taxon>Tracheophyta</taxon>
        <taxon>Spermatophyta</taxon>
        <taxon>Magnoliopsida</taxon>
        <taxon>eudicotyledons</taxon>
        <taxon>Gunneridae</taxon>
        <taxon>Pentapetalae</taxon>
        <taxon>rosids</taxon>
        <taxon>malvids</taxon>
        <taxon>Myrtales</taxon>
        <taxon>Myrtaceae</taxon>
        <taxon>Myrtoideae</taxon>
        <taxon>Eucalypteae</taxon>
        <taxon>Eucalyptus</taxon>
    </lineage>
</organism>
<name>A0ABD3JL84_EUCGL</name>
<dbReference type="AlphaFoldDB" id="A0ABD3JL84"/>
<sequence length="115" mass="12433">MASFVSIGFFSTPLYAPTASTQEMCSTSNTGRLSSHATFPKVPELLMSLSSSRGVPSVNHWHRDYSAIPSRNLGDAICCCFGVDSCTDRVIAGFWVGPDVDDGWGYVEAFITQTL</sequence>
<comment type="caution">
    <text evidence="1">The sequence shown here is derived from an EMBL/GenBank/DDBJ whole genome shotgun (WGS) entry which is preliminary data.</text>
</comment>
<evidence type="ECO:0000313" key="2">
    <source>
        <dbReference type="Proteomes" id="UP001634007"/>
    </source>
</evidence>
<proteinExistence type="predicted"/>
<dbReference type="Proteomes" id="UP001634007">
    <property type="component" value="Unassembled WGS sequence"/>
</dbReference>
<keyword evidence="2" id="KW-1185">Reference proteome</keyword>
<reference evidence="1 2" key="1">
    <citation type="submission" date="2024-11" db="EMBL/GenBank/DDBJ databases">
        <title>Chromosome-level genome assembly of Eucalyptus globulus Labill. provides insights into its genome evolution.</title>
        <authorList>
            <person name="Li X."/>
        </authorList>
    </citation>
    <scope>NUCLEOTIDE SEQUENCE [LARGE SCALE GENOMIC DNA]</scope>
    <source>
        <strain evidence="1">CL2024</strain>
        <tissue evidence="1">Fresh tender leaves</tissue>
    </source>
</reference>